<dbReference type="AlphaFoldDB" id="A0A9D2S2M6"/>
<protein>
    <recommendedName>
        <fullName evidence="5">Membrane fusion protein biotin-lipoyl like domain-containing protein</fullName>
    </recommendedName>
</protein>
<comment type="caution">
    <text evidence="3">The sequence shown here is derived from an EMBL/GenBank/DDBJ whole genome shotgun (WGS) entry which is preliminary data.</text>
</comment>
<keyword evidence="2" id="KW-1133">Transmembrane helix</keyword>
<evidence type="ECO:0000256" key="2">
    <source>
        <dbReference type="SAM" id="Phobius"/>
    </source>
</evidence>
<evidence type="ECO:0008006" key="5">
    <source>
        <dbReference type="Google" id="ProtNLM"/>
    </source>
</evidence>
<keyword evidence="1" id="KW-0175">Coiled coil</keyword>
<dbReference type="PANTHER" id="PTHR30469">
    <property type="entry name" value="MULTIDRUG RESISTANCE PROTEIN MDTA"/>
    <property type="match status" value="1"/>
</dbReference>
<feature type="transmembrane region" description="Helical" evidence="2">
    <location>
        <begin position="31"/>
        <end position="52"/>
    </location>
</feature>
<feature type="coiled-coil region" evidence="1">
    <location>
        <begin position="177"/>
        <end position="242"/>
    </location>
</feature>
<keyword evidence="2" id="KW-0812">Transmembrane</keyword>
<evidence type="ECO:0000256" key="1">
    <source>
        <dbReference type="SAM" id="Coils"/>
    </source>
</evidence>
<proteinExistence type="predicted"/>
<organism evidence="3 4">
    <name type="scientific">Candidatus Gemmiger avicola</name>
    <dbReference type="NCBI Taxonomy" id="2838605"/>
    <lineage>
        <taxon>Bacteria</taxon>
        <taxon>Bacillati</taxon>
        <taxon>Bacillota</taxon>
        <taxon>Clostridia</taxon>
        <taxon>Eubacteriales</taxon>
        <taxon>Gemmiger</taxon>
    </lineage>
</organism>
<dbReference type="GO" id="GO:1990281">
    <property type="term" value="C:efflux pump complex"/>
    <property type="evidence" value="ECO:0007669"/>
    <property type="project" value="TreeGrafter"/>
</dbReference>
<reference evidence="3" key="2">
    <citation type="submission" date="2021-04" db="EMBL/GenBank/DDBJ databases">
        <authorList>
            <person name="Gilroy R."/>
        </authorList>
    </citation>
    <scope>NUCLEOTIDE SEQUENCE</scope>
    <source>
        <strain evidence="3">ChiBcec8-13705</strain>
    </source>
</reference>
<gene>
    <name evidence="3" type="ORF">H9945_01090</name>
</gene>
<dbReference type="EMBL" id="DWYG01000011">
    <property type="protein sequence ID" value="HJB41076.1"/>
    <property type="molecule type" value="Genomic_DNA"/>
</dbReference>
<evidence type="ECO:0000313" key="4">
    <source>
        <dbReference type="Proteomes" id="UP000886803"/>
    </source>
</evidence>
<keyword evidence="2" id="KW-0472">Membrane</keyword>
<sequence length="480" mass="48092">MAKKPHFSRFSALREAAAGWRRAEPRQAGRLAAVGKFFAAMLVLTLAARGLAGASMPVVTLTGATSGSITQTRTAAGSLSVQGGAPLTLPEGLLVTEVCANAGEEVAAGAVIARFDAAGLAQAIAEAEANVQQLRTTVAQLRDPETADAFALQQAQQQLDRAYAESEATWQAGEEAVAEARDARDSAQNALNALRAATPESADTAQAIAEAEAALAAAEQALQAAEESAEAANKAAASSAQNYEDARNSAAHSFAEAAKDAAKTTASNSAQAGVTAAQLAAAEATLAELRALQQAGGALTAPAAGTLTELNLTPGQQSPRVAGLLADGEVGSTLVFTLDESAAKLATVGTAVTVRQGSAEGQAAITALGAADDDGNVQATAALDGRWKAGAATVELKLNAGQFSQCLPATAVQSDSSGDFVYLIESRSTLLGQQNALVRLPVTVLAQGDGTVAVDAALSGQVVAGADKPLAAGAWVRVAG</sequence>
<accession>A0A9D2S2M6</accession>
<dbReference type="PANTHER" id="PTHR30469:SF29">
    <property type="entry name" value="BLR2860 PROTEIN"/>
    <property type="match status" value="1"/>
</dbReference>
<evidence type="ECO:0000313" key="3">
    <source>
        <dbReference type="EMBL" id="HJB41076.1"/>
    </source>
</evidence>
<name>A0A9D2S2M6_9FIRM</name>
<dbReference type="GO" id="GO:0015562">
    <property type="term" value="F:efflux transmembrane transporter activity"/>
    <property type="evidence" value="ECO:0007669"/>
    <property type="project" value="TreeGrafter"/>
</dbReference>
<dbReference type="Proteomes" id="UP000886803">
    <property type="component" value="Unassembled WGS sequence"/>
</dbReference>
<reference evidence="3" key="1">
    <citation type="journal article" date="2021" name="PeerJ">
        <title>Extensive microbial diversity within the chicken gut microbiome revealed by metagenomics and culture.</title>
        <authorList>
            <person name="Gilroy R."/>
            <person name="Ravi A."/>
            <person name="Getino M."/>
            <person name="Pursley I."/>
            <person name="Horton D.L."/>
            <person name="Alikhan N.F."/>
            <person name="Baker D."/>
            <person name="Gharbi K."/>
            <person name="Hall N."/>
            <person name="Watson M."/>
            <person name="Adriaenssens E.M."/>
            <person name="Foster-Nyarko E."/>
            <person name="Jarju S."/>
            <person name="Secka A."/>
            <person name="Antonio M."/>
            <person name="Oren A."/>
            <person name="Chaudhuri R.R."/>
            <person name="La Ragione R."/>
            <person name="Hildebrand F."/>
            <person name="Pallen M.J."/>
        </authorList>
    </citation>
    <scope>NUCLEOTIDE SEQUENCE</scope>
    <source>
        <strain evidence="3">ChiBcec8-13705</strain>
    </source>
</reference>